<accession>A0A2H0RCJ7</accession>
<protein>
    <submittedName>
        <fullName evidence="1">Uncharacterized protein</fullName>
    </submittedName>
</protein>
<dbReference type="Proteomes" id="UP000230214">
    <property type="component" value="Unassembled WGS sequence"/>
</dbReference>
<dbReference type="EMBL" id="PCXU01000019">
    <property type="protein sequence ID" value="PIR43545.1"/>
    <property type="molecule type" value="Genomic_DNA"/>
</dbReference>
<dbReference type="AlphaFoldDB" id="A0A2H0RCJ7"/>
<proteinExistence type="predicted"/>
<sequence length="237" mass="27410">MLYFDSIRFIGYPVAFGLKLDNYKDQISARVICPHCGTQHKDPFYIGDNISVYCPVCGKDTLYVCYSSQQKTAPNIALAPKGGIHNIWFNFFIRDQLDMYFTSVINFIGKYAALPLSDESIEEILNKTYQYFHITNTEENKQILGTYINNLEKAETYDLGILKKYGTYLTNCKYKLIYNPREERSCIIITLKHADFMVFIHNMTLNLKGSNNFNFGDYNTCEICKRPRLSQNITCCA</sequence>
<reference evidence="1 2" key="1">
    <citation type="submission" date="2017-09" db="EMBL/GenBank/DDBJ databases">
        <title>Depth-based differentiation of microbial function through sediment-hosted aquifers and enrichment of novel symbionts in the deep terrestrial subsurface.</title>
        <authorList>
            <person name="Probst A.J."/>
            <person name="Ladd B."/>
            <person name="Jarett J.K."/>
            <person name="Geller-Mcgrath D.E."/>
            <person name="Sieber C.M."/>
            <person name="Emerson J.B."/>
            <person name="Anantharaman K."/>
            <person name="Thomas B.C."/>
            <person name="Malmstrom R."/>
            <person name="Stieglmeier M."/>
            <person name="Klingl A."/>
            <person name="Woyke T."/>
            <person name="Ryan C.M."/>
            <person name="Banfield J.F."/>
        </authorList>
    </citation>
    <scope>NUCLEOTIDE SEQUENCE [LARGE SCALE GENOMIC DNA]</scope>
    <source>
        <strain evidence="1">CG10_big_fil_rev_8_21_14_0_10_32_10</strain>
    </source>
</reference>
<comment type="caution">
    <text evidence="1">The sequence shown here is derived from an EMBL/GenBank/DDBJ whole genome shotgun (WGS) entry which is preliminary data.</text>
</comment>
<gene>
    <name evidence="1" type="ORF">COV24_02240</name>
</gene>
<evidence type="ECO:0000313" key="1">
    <source>
        <dbReference type="EMBL" id="PIR43545.1"/>
    </source>
</evidence>
<organism evidence="1 2">
    <name type="scientific">candidate division WWE3 bacterium CG10_big_fil_rev_8_21_14_0_10_32_10</name>
    <dbReference type="NCBI Taxonomy" id="1975090"/>
    <lineage>
        <taxon>Bacteria</taxon>
        <taxon>Katanobacteria</taxon>
    </lineage>
</organism>
<evidence type="ECO:0000313" key="2">
    <source>
        <dbReference type="Proteomes" id="UP000230214"/>
    </source>
</evidence>
<name>A0A2H0RCJ7_UNCKA</name>